<reference evidence="4" key="1">
    <citation type="journal article" date="2019" name="Int. J. Syst. Evol. Microbiol.">
        <title>The Global Catalogue of Microorganisms (GCM) 10K type strain sequencing project: providing services to taxonomists for standard genome sequencing and annotation.</title>
        <authorList>
            <consortium name="The Broad Institute Genomics Platform"/>
            <consortium name="The Broad Institute Genome Sequencing Center for Infectious Disease"/>
            <person name="Wu L."/>
            <person name="Ma J."/>
        </authorList>
    </citation>
    <scope>NUCLEOTIDE SEQUENCE [LARGE SCALE GENOMIC DNA]</scope>
    <source>
        <strain evidence="4">KCTC 52640</strain>
    </source>
</reference>
<dbReference type="SUPFAM" id="SSF143120">
    <property type="entry name" value="YefM-like"/>
    <property type="match status" value="1"/>
</dbReference>
<gene>
    <name evidence="3" type="ORF">ACFOSU_17665</name>
</gene>
<comment type="similarity">
    <text evidence="1 2">Belongs to the phD/YefM antitoxin family.</text>
</comment>
<dbReference type="EMBL" id="JBHRSS010000008">
    <property type="protein sequence ID" value="MFC3105705.1"/>
    <property type="molecule type" value="Genomic_DNA"/>
</dbReference>
<evidence type="ECO:0000256" key="2">
    <source>
        <dbReference type="RuleBase" id="RU362080"/>
    </source>
</evidence>
<evidence type="ECO:0000313" key="3">
    <source>
        <dbReference type="EMBL" id="MFC3105705.1"/>
    </source>
</evidence>
<sequence length="85" mass="9790">MRISSFTSREFNRDTGKAKKAAIRGPVFITNRGRPAYVLLAFEEYQRITDRHENIVELLSMPDSADIEFEPTPISDRLYEPADLD</sequence>
<organism evidence="3 4">
    <name type="scientific">Salinisphaera aquimarina</name>
    <dbReference type="NCBI Taxonomy" id="2094031"/>
    <lineage>
        <taxon>Bacteria</taxon>
        <taxon>Pseudomonadati</taxon>
        <taxon>Pseudomonadota</taxon>
        <taxon>Gammaproteobacteria</taxon>
        <taxon>Salinisphaerales</taxon>
        <taxon>Salinisphaeraceae</taxon>
        <taxon>Salinisphaera</taxon>
    </lineage>
</organism>
<dbReference type="Gene3D" id="3.40.1620.10">
    <property type="entry name" value="YefM-like domain"/>
    <property type="match status" value="1"/>
</dbReference>
<accession>A0ABV7EWI1</accession>
<dbReference type="Proteomes" id="UP001595462">
    <property type="component" value="Unassembled WGS sequence"/>
</dbReference>
<dbReference type="InterPro" id="IPR036165">
    <property type="entry name" value="YefM-like_sf"/>
</dbReference>
<keyword evidence="4" id="KW-1185">Reference proteome</keyword>
<comment type="function">
    <text evidence="2">Antitoxin component of a type II toxin-antitoxin (TA) system.</text>
</comment>
<dbReference type="Pfam" id="PF02604">
    <property type="entry name" value="PhdYeFM_antitox"/>
    <property type="match status" value="1"/>
</dbReference>
<comment type="caution">
    <text evidence="3">The sequence shown here is derived from an EMBL/GenBank/DDBJ whole genome shotgun (WGS) entry which is preliminary data.</text>
</comment>
<proteinExistence type="inferred from homology"/>
<name>A0ABV7EWI1_9GAMM</name>
<dbReference type="InterPro" id="IPR006442">
    <property type="entry name" value="Antitoxin_Phd/YefM"/>
</dbReference>
<dbReference type="RefSeq" id="WP_380691240.1">
    <property type="nucleotide sequence ID" value="NZ_JBHRSS010000008.1"/>
</dbReference>
<evidence type="ECO:0000256" key="1">
    <source>
        <dbReference type="ARBA" id="ARBA00009981"/>
    </source>
</evidence>
<protein>
    <recommendedName>
        <fullName evidence="2">Antitoxin</fullName>
    </recommendedName>
</protein>
<evidence type="ECO:0000313" key="4">
    <source>
        <dbReference type="Proteomes" id="UP001595462"/>
    </source>
</evidence>